<dbReference type="Proteomes" id="UP000194236">
    <property type="component" value="Unassembled WGS sequence"/>
</dbReference>
<keyword evidence="2" id="KW-1185">Reference proteome</keyword>
<organism evidence="1 2">
    <name type="scientific">Euroglyphus maynei</name>
    <name type="common">Mayne's house dust mite</name>
    <dbReference type="NCBI Taxonomy" id="6958"/>
    <lineage>
        <taxon>Eukaryota</taxon>
        <taxon>Metazoa</taxon>
        <taxon>Ecdysozoa</taxon>
        <taxon>Arthropoda</taxon>
        <taxon>Chelicerata</taxon>
        <taxon>Arachnida</taxon>
        <taxon>Acari</taxon>
        <taxon>Acariformes</taxon>
        <taxon>Sarcoptiformes</taxon>
        <taxon>Astigmata</taxon>
        <taxon>Psoroptidia</taxon>
        <taxon>Analgoidea</taxon>
        <taxon>Pyroglyphidae</taxon>
        <taxon>Pyroglyphinae</taxon>
        <taxon>Euroglyphus</taxon>
    </lineage>
</organism>
<name>A0A1Y3ANN1_EURMA</name>
<dbReference type="EMBL" id="MUJZ01070592">
    <property type="protein sequence ID" value="OTF69424.1"/>
    <property type="molecule type" value="Genomic_DNA"/>
</dbReference>
<evidence type="ECO:0008006" key="3">
    <source>
        <dbReference type="Google" id="ProtNLM"/>
    </source>
</evidence>
<evidence type="ECO:0000313" key="1">
    <source>
        <dbReference type="EMBL" id="OTF69424.1"/>
    </source>
</evidence>
<comment type="caution">
    <text evidence="1">The sequence shown here is derived from an EMBL/GenBank/DDBJ whole genome shotgun (WGS) entry which is preliminary data.</text>
</comment>
<evidence type="ECO:0000313" key="2">
    <source>
        <dbReference type="Proteomes" id="UP000194236"/>
    </source>
</evidence>
<reference evidence="1 2" key="1">
    <citation type="submission" date="2017-03" db="EMBL/GenBank/DDBJ databases">
        <title>Genome Survey of Euroglyphus maynei.</title>
        <authorList>
            <person name="Arlian L.G."/>
            <person name="Morgan M.S."/>
            <person name="Rider S.D."/>
        </authorList>
    </citation>
    <scope>NUCLEOTIDE SEQUENCE [LARGE SCALE GENOMIC DNA]</scope>
    <source>
        <strain evidence="1">Arlian Lab</strain>
        <tissue evidence="1">Whole body</tissue>
    </source>
</reference>
<gene>
    <name evidence="1" type="ORF">BLA29_014267</name>
</gene>
<proteinExistence type="predicted"/>
<sequence length="78" mass="8648">MTRADWICGSDVNQHLDTEDPIVSTALIAIDDLRLTAITASWIDIEHLTGILILGTNNSFLLFYSTTITIQGYSVQSY</sequence>
<protein>
    <recommendedName>
        <fullName evidence="3">Sema domain-containing protein</fullName>
    </recommendedName>
</protein>
<dbReference type="AlphaFoldDB" id="A0A1Y3ANN1"/>
<accession>A0A1Y3ANN1</accession>